<dbReference type="Pfam" id="PF14007">
    <property type="entry name" value="YtpI"/>
    <property type="match status" value="1"/>
</dbReference>
<feature type="transmembrane region" description="Helical" evidence="1">
    <location>
        <begin position="6"/>
        <end position="25"/>
    </location>
</feature>
<dbReference type="EMBL" id="CP118101">
    <property type="protein sequence ID" value="WDH84254.1"/>
    <property type="molecule type" value="Genomic_DNA"/>
</dbReference>
<dbReference type="AlphaFoldDB" id="A0AAX3N6D8"/>
<sequence length="103" mass="11567">MLDVIRYLLFALFILSTVCAAFTSIRGRRASDALKRGLYQAMTNIWMGIMLIVLALIQMFMFSGSTVAVVVEGLFLVLGAFNLFAGIRNRIHYSQMKNEKSPL</sequence>
<feature type="transmembrane region" description="Helical" evidence="1">
    <location>
        <begin position="67"/>
        <end position="87"/>
    </location>
</feature>
<organism evidence="2 3">
    <name type="scientific">Paenibacillus urinalis</name>
    <dbReference type="NCBI Taxonomy" id="521520"/>
    <lineage>
        <taxon>Bacteria</taxon>
        <taxon>Bacillati</taxon>
        <taxon>Bacillota</taxon>
        <taxon>Bacilli</taxon>
        <taxon>Bacillales</taxon>
        <taxon>Paenibacillaceae</taxon>
        <taxon>Paenibacillus</taxon>
    </lineage>
</organism>
<keyword evidence="1" id="KW-0472">Membrane</keyword>
<protein>
    <submittedName>
        <fullName evidence="2">YtpI family protein</fullName>
    </submittedName>
</protein>
<gene>
    <name evidence="2" type="ORF">PUW23_08590</name>
</gene>
<keyword evidence="1" id="KW-0812">Transmembrane</keyword>
<dbReference type="InterPro" id="IPR025618">
    <property type="entry name" value="YtpI"/>
</dbReference>
<dbReference type="Proteomes" id="UP001220962">
    <property type="component" value="Chromosome"/>
</dbReference>
<name>A0AAX3N6D8_9BACL</name>
<evidence type="ECO:0000256" key="1">
    <source>
        <dbReference type="SAM" id="Phobius"/>
    </source>
</evidence>
<reference evidence="2" key="1">
    <citation type="submission" date="2023-02" db="EMBL/GenBank/DDBJ databases">
        <title>Pathogen: clinical or host-associated sample.</title>
        <authorList>
            <person name="Hergert J."/>
            <person name="Casey R."/>
            <person name="Wagner J."/>
            <person name="Young E.L."/>
            <person name="Oakeson K.F."/>
        </authorList>
    </citation>
    <scope>NUCLEOTIDE SEQUENCE</scope>
    <source>
        <strain evidence="2">2022CK-00830</strain>
    </source>
</reference>
<feature type="transmembrane region" description="Helical" evidence="1">
    <location>
        <begin position="37"/>
        <end position="61"/>
    </location>
</feature>
<evidence type="ECO:0000313" key="2">
    <source>
        <dbReference type="EMBL" id="WDH84254.1"/>
    </source>
</evidence>
<accession>A0AAX3N6D8</accession>
<keyword evidence="1" id="KW-1133">Transmembrane helix</keyword>
<dbReference type="RefSeq" id="WP_205053515.1">
    <property type="nucleotide sequence ID" value="NZ_CP118101.1"/>
</dbReference>
<proteinExistence type="predicted"/>
<evidence type="ECO:0000313" key="3">
    <source>
        <dbReference type="Proteomes" id="UP001220962"/>
    </source>
</evidence>